<evidence type="ECO:0000256" key="1">
    <source>
        <dbReference type="SAM" id="Coils"/>
    </source>
</evidence>
<feature type="domain" description="USP" evidence="2">
    <location>
        <begin position="274"/>
        <end position="526"/>
    </location>
</feature>
<sequence>MNYNICSFPSCDGKPKYMCDWQDQKLVFCKLHKKSHSASNSLTHRFEYLYRKPAKPTIISILKSFQEEKSKLQNIKLQFSSEVSTNMKNLEEINKNGLKSLDSGIRIIDKYIRKIITTKEIRTNEEDALLKILLLNDPNDVQIQLESFISEYINYGDIANSCVLSGLNLGNERTVEINSGNNAKIKDLEKNVAELKHEVRRLSQIIENSRQVSRNEEPVASNLNLSRSAYYEPARNYYTFQPENQHLNSSQAYLTVGNGSLFTSMISLLPDQKHGFSDINDNSYLTSALQILASTSLFIELSKSIIDPTLVSLNILFHTMKRSNFQNFVDNLLSDFNITLIQNSYYTNFEKDPKNVINWLINKLYEYYPNQKLFSTILTTRVNCEVGHEHIKLDYINVIEFMNFANKPIHEEIDQNIKTSTWNEDFCSICNQTKLMSNTVESIEVGSFLILELPIGNQYILPEEFNYMGSKYEIYGAIKCLYQIENTKKYAAYTKDGCTWREYLDNNSKIWQPDFSSCYLAFFISS</sequence>
<evidence type="ECO:0000259" key="2">
    <source>
        <dbReference type="PROSITE" id="PS50235"/>
    </source>
</evidence>
<organism evidence="3 4">
    <name type="scientific">Blepharisma stoltei</name>
    <dbReference type="NCBI Taxonomy" id="1481888"/>
    <lineage>
        <taxon>Eukaryota</taxon>
        <taxon>Sar</taxon>
        <taxon>Alveolata</taxon>
        <taxon>Ciliophora</taxon>
        <taxon>Postciliodesmatophora</taxon>
        <taxon>Heterotrichea</taxon>
        <taxon>Heterotrichida</taxon>
        <taxon>Blepharismidae</taxon>
        <taxon>Blepharisma</taxon>
    </lineage>
</organism>
<dbReference type="InterPro" id="IPR028889">
    <property type="entry name" value="USP"/>
</dbReference>
<accession>A0AAU9IPN3</accession>
<dbReference type="PROSITE" id="PS50235">
    <property type="entry name" value="USP_3"/>
    <property type="match status" value="1"/>
</dbReference>
<name>A0AAU9IPN3_9CILI</name>
<dbReference type="SUPFAM" id="SSF54001">
    <property type="entry name" value="Cysteine proteinases"/>
    <property type="match status" value="1"/>
</dbReference>
<keyword evidence="1" id="KW-0175">Coiled coil</keyword>
<gene>
    <name evidence="3" type="ORF">BSTOLATCC_MIC15872</name>
</gene>
<proteinExistence type="predicted"/>
<comment type="caution">
    <text evidence="3">The sequence shown here is derived from an EMBL/GenBank/DDBJ whole genome shotgun (WGS) entry which is preliminary data.</text>
</comment>
<reference evidence="3" key="1">
    <citation type="submission" date="2021-09" db="EMBL/GenBank/DDBJ databases">
        <authorList>
            <consortium name="AG Swart"/>
            <person name="Singh M."/>
            <person name="Singh A."/>
            <person name="Seah K."/>
            <person name="Emmerich C."/>
        </authorList>
    </citation>
    <scope>NUCLEOTIDE SEQUENCE</scope>
    <source>
        <strain evidence="3">ATCC30299</strain>
    </source>
</reference>
<dbReference type="AlphaFoldDB" id="A0AAU9IPN3"/>
<feature type="coiled-coil region" evidence="1">
    <location>
        <begin position="178"/>
        <end position="212"/>
    </location>
</feature>
<dbReference type="EMBL" id="CAJZBQ010000015">
    <property type="protein sequence ID" value="CAG9316442.1"/>
    <property type="molecule type" value="Genomic_DNA"/>
</dbReference>
<protein>
    <recommendedName>
        <fullName evidence="2">USP domain-containing protein</fullName>
    </recommendedName>
</protein>
<evidence type="ECO:0000313" key="3">
    <source>
        <dbReference type="EMBL" id="CAG9316442.1"/>
    </source>
</evidence>
<dbReference type="InterPro" id="IPR038765">
    <property type="entry name" value="Papain-like_cys_pep_sf"/>
</dbReference>
<dbReference type="Proteomes" id="UP001162131">
    <property type="component" value="Unassembled WGS sequence"/>
</dbReference>
<evidence type="ECO:0000313" key="4">
    <source>
        <dbReference type="Proteomes" id="UP001162131"/>
    </source>
</evidence>
<keyword evidence="4" id="KW-1185">Reference proteome</keyword>